<proteinExistence type="inferred from homology"/>
<dbReference type="GO" id="GO:0051287">
    <property type="term" value="F:NAD binding"/>
    <property type="evidence" value="ECO:0007669"/>
    <property type="project" value="InterPro"/>
</dbReference>
<dbReference type="InterPro" id="IPR008927">
    <property type="entry name" value="6-PGluconate_DH-like_C_sf"/>
</dbReference>
<evidence type="ECO:0000256" key="3">
    <source>
        <dbReference type="ARBA" id="ARBA00023027"/>
    </source>
</evidence>
<dbReference type="PIRSF" id="PIRSF000124">
    <property type="entry name" value="UDPglc_GDPman_dh"/>
    <property type="match status" value="1"/>
</dbReference>
<dbReference type="PANTHER" id="PTHR43491:SF2">
    <property type="entry name" value="UDP-N-ACETYL-D-MANNOSAMINE DEHYDROGENASE"/>
    <property type="match status" value="1"/>
</dbReference>
<gene>
    <name evidence="6" type="ORF">HNP25_003833</name>
</gene>
<accession>A0A841F083</accession>
<dbReference type="EC" id="1.1.1.-" evidence="6"/>
<dbReference type="GO" id="GO:0016616">
    <property type="term" value="F:oxidoreductase activity, acting on the CH-OH group of donors, NAD or NADP as acceptor"/>
    <property type="evidence" value="ECO:0007669"/>
    <property type="project" value="InterPro"/>
</dbReference>
<dbReference type="EMBL" id="JACHKT010000037">
    <property type="protein sequence ID" value="MBB6005161.1"/>
    <property type="molecule type" value="Genomic_DNA"/>
</dbReference>
<dbReference type="InterPro" id="IPR036220">
    <property type="entry name" value="UDP-Glc/GDP-Man_DH_C_sf"/>
</dbReference>
<evidence type="ECO:0000313" key="6">
    <source>
        <dbReference type="EMBL" id="MBB6005161.1"/>
    </source>
</evidence>
<evidence type="ECO:0000259" key="5">
    <source>
        <dbReference type="SMART" id="SM00984"/>
    </source>
</evidence>
<comment type="similarity">
    <text evidence="1 4">Belongs to the UDP-glucose/GDP-mannose dehydrogenase family.</text>
</comment>
<dbReference type="InterPro" id="IPR014027">
    <property type="entry name" value="UDP-Glc/GDP-Man_DH_C"/>
</dbReference>
<dbReference type="SUPFAM" id="SSF48179">
    <property type="entry name" value="6-phosphogluconate dehydrogenase C-terminal domain-like"/>
    <property type="match status" value="1"/>
</dbReference>
<dbReference type="Gene3D" id="3.40.50.720">
    <property type="entry name" value="NAD(P)-binding Rossmann-like Domain"/>
    <property type="match status" value="2"/>
</dbReference>
<dbReference type="Proteomes" id="UP000524404">
    <property type="component" value="Unassembled WGS sequence"/>
</dbReference>
<evidence type="ECO:0000256" key="1">
    <source>
        <dbReference type="ARBA" id="ARBA00006601"/>
    </source>
</evidence>
<keyword evidence="7" id="KW-1185">Reference proteome</keyword>
<dbReference type="InterPro" id="IPR001732">
    <property type="entry name" value="UDP-Glc/GDP-Man_DH_N"/>
</dbReference>
<dbReference type="NCBIfam" id="TIGR03026">
    <property type="entry name" value="NDP-sugDHase"/>
    <property type="match status" value="1"/>
</dbReference>
<reference evidence="6 7" key="1">
    <citation type="submission" date="2020-08" db="EMBL/GenBank/DDBJ databases">
        <title>Functional genomics of gut bacteria from endangered species of beetles.</title>
        <authorList>
            <person name="Carlos-Shanley C."/>
        </authorList>
    </citation>
    <scope>NUCLEOTIDE SEQUENCE [LARGE SCALE GENOMIC DNA]</scope>
    <source>
        <strain evidence="6 7">S00070</strain>
    </source>
</reference>
<evidence type="ECO:0000313" key="7">
    <source>
        <dbReference type="Proteomes" id="UP000524404"/>
    </source>
</evidence>
<dbReference type="InterPro" id="IPR017476">
    <property type="entry name" value="UDP-Glc/GDP-Man"/>
</dbReference>
<sequence length="424" mass="47247">MKLILDIQATKIAIIGLGYVGLPLAVEFGKKYQVLGFDINQTRVNELNAGHDRTHEVASSQLKASEKLTFSASPEMLSTCNVFIVTVPTPIDKYKKPDLIPLLSASKTVGKVLKKNDIVIYESTVYPGCTEEDCVPVLERESGLKFNEDFFCGYSPERINPGDKINTLTKIRKVTSGSTEEIAEFVDQLYGSIIEAGTYKASSLKVAEASKAIENAQRDVNISFVNELSLIFDKMGIDTSEVLEAAGTKWNFLKFKPGLVGGHCIGVDPYYLLHKSESLGYYPQVILSGRRVNDNMGIFVGGKLIKLLIKKGHKIEGSKVLILGITFKENCPDIRNSRVIDVYQELKEFGVQIDVHDPWADKKEVHEEYGISLLDSITEKYDGILLAVSHDEYKNLDLEELKNPDAVVYDIKSLWDKELVDARL</sequence>
<dbReference type="InterPro" id="IPR014026">
    <property type="entry name" value="UDP-Glc/GDP-Man_DH_dimer"/>
</dbReference>
<dbReference type="InterPro" id="IPR028359">
    <property type="entry name" value="UDP_ManNAc/GlcNAc_DH"/>
</dbReference>
<dbReference type="Pfam" id="PF03720">
    <property type="entry name" value="UDPG_MGDP_dh_C"/>
    <property type="match status" value="1"/>
</dbReference>
<dbReference type="InterPro" id="IPR036291">
    <property type="entry name" value="NAD(P)-bd_dom_sf"/>
</dbReference>
<dbReference type="GO" id="GO:0016628">
    <property type="term" value="F:oxidoreductase activity, acting on the CH-CH group of donors, NAD or NADP as acceptor"/>
    <property type="evidence" value="ECO:0007669"/>
    <property type="project" value="InterPro"/>
</dbReference>
<dbReference type="Pfam" id="PF03721">
    <property type="entry name" value="UDPG_MGDP_dh_N"/>
    <property type="match status" value="1"/>
</dbReference>
<protein>
    <submittedName>
        <fullName evidence="6">UDP-N-acetyl-D-galactosamine dehydrogenase</fullName>
        <ecNumber evidence="6">1.1.1.-</ecNumber>
    </submittedName>
</protein>
<dbReference type="AlphaFoldDB" id="A0A841F083"/>
<dbReference type="SUPFAM" id="SSF52413">
    <property type="entry name" value="UDP-glucose/GDP-mannose dehydrogenase C-terminal domain"/>
    <property type="match status" value="1"/>
</dbReference>
<keyword evidence="2 6" id="KW-0560">Oxidoreductase</keyword>
<feature type="domain" description="UDP-glucose/GDP-mannose dehydrogenase C-terminal" evidence="5">
    <location>
        <begin position="321"/>
        <end position="417"/>
    </location>
</feature>
<comment type="caution">
    <text evidence="6">The sequence shown here is derived from an EMBL/GenBank/DDBJ whole genome shotgun (WGS) entry which is preliminary data.</text>
</comment>
<name>A0A841F083_9BACT</name>
<dbReference type="Pfam" id="PF00984">
    <property type="entry name" value="UDPG_MGDP_dh"/>
    <property type="match status" value="1"/>
</dbReference>
<keyword evidence="3" id="KW-0520">NAD</keyword>
<evidence type="ECO:0000256" key="2">
    <source>
        <dbReference type="ARBA" id="ARBA00023002"/>
    </source>
</evidence>
<dbReference type="SUPFAM" id="SSF51735">
    <property type="entry name" value="NAD(P)-binding Rossmann-fold domains"/>
    <property type="match status" value="1"/>
</dbReference>
<evidence type="ECO:0000256" key="4">
    <source>
        <dbReference type="PIRNR" id="PIRNR000124"/>
    </source>
</evidence>
<dbReference type="PIRSF" id="PIRSF500136">
    <property type="entry name" value="UDP_ManNAc_DH"/>
    <property type="match status" value="1"/>
</dbReference>
<dbReference type="GO" id="GO:0000271">
    <property type="term" value="P:polysaccharide biosynthetic process"/>
    <property type="evidence" value="ECO:0007669"/>
    <property type="project" value="InterPro"/>
</dbReference>
<dbReference type="SMART" id="SM00984">
    <property type="entry name" value="UDPG_MGDP_dh_C"/>
    <property type="match status" value="1"/>
</dbReference>
<dbReference type="PANTHER" id="PTHR43491">
    <property type="entry name" value="UDP-N-ACETYL-D-MANNOSAMINE DEHYDROGENASE"/>
    <property type="match status" value="1"/>
</dbReference>
<organism evidence="6 7">
    <name type="scientific">Arcicella rosea</name>
    <dbReference type="NCBI Taxonomy" id="502909"/>
    <lineage>
        <taxon>Bacteria</taxon>
        <taxon>Pseudomonadati</taxon>
        <taxon>Bacteroidota</taxon>
        <taxon>Cytophagia</taxon>
        <taxon>Cytophagales</taxon>
        <taxon>Flectobacillaceae</taxon>
        <taxon>Arcicella</taxon>
    </lineage>
</organism>